<evidence type="ECO:0000259" key="1">
    <source>
        <dbReference type="SMART" id="SM00953"/>
    </source>
</evidence>
<dbReference type="InterPro" id="IPR014914">
    <property type="entry name" value="RES_dom"/>
</dbReference>
<evidence type="ECO:0000313" key="3">
    <source>
        <dbReference type="Proteomes" id="UP000305517"/>
    </source>
</evidence>
<gene>
    <name evidence="2" type="ORF">FDY95_23540</name>
</gene>
<dbReference type="InterPro" id="IPR041206">
    <property type="entry name" value="HEPN/RES_NTD1"/>
</dbReference>
<accession>A0A5R8WJG5</accession>
<dbReference type="OrthoDB" id="648213at2"/>
<reference evidence="2 3" key="1">
    <citation type="submission" date="2019-05" db="EMBL/GenBank/DDBJ databases">
        <title>Hymenobacter edaphi sp. nov., isolated from abandoned arsenic-contaminated farmland soil.</title>
        <authorList>
            <person name="Nie L."/>
        </authorList>
    </citation>
    <scope>NUCLEOTIDE SEQUENCE [LARGE SCALE GENOMIC DNA]</scope>
    <source>
        <strain evidence="2 3">1-3-3-8</strain>
    </source>
</reference>
<comment type="caution">
    <text evidence="2">The sequence shown here is derived from an EMBL/GenBank/DDBJ whole genome shotgun (WGS) entry which is preliminary data.</text>
</comment>
<organism evidence="2 3">
    <name type="scientific">Hymenobacter jeollabukensis</name>
    <dbReference type="NCBI Taxonomy" id="2025313"/>
    <lineage>
        <taxon>Bacteria</taxon>
        <taxon>Pseudomonadati</taxon>
        <taxon>Bacteroidota</taxon>
        <taxon>Cytophagia</taxon>
        <taxon>Cytophagales</taxon>
        <taxon>Hymenobacteraceae</taxon>
        <taxon>Hymenobacter</taxon>
    </lineage>
</organism>
<dbReference type="SMART" id="SM00953">
    <property type="entry name" value="RES"/>
    <property type="match status" value="1"/>
</dbReference>
<evidence type="ECO:0000313" key="2">
    <source>
        <dbReference type="EMBL" id="TLM88811.1"/>
    </source>
</evidence>
<dbReference type="Pfam" id="PF18870">
    <property type="entry name" value="HEPN_RES_NTD1"/>
    <property type="match status" value="1"/>
</dbReference>
<dbReference type="Pfam" id="PF08808">
    <property type="entry name" value="RES"/>
    <property type="match status" value="1"/>
</dbReference>
<proteinExistence type="predicted"/>
<dbReference type="EMBL" id="VAJM01000016">
    <property type="protein sequence ID" value="TLM88811.1"/>
    <property type="molecule type" value="Genomic_DNA"/>
</dbReference>
<name>A0A5R8WJG5_9BACT</name>
<sequence>MPPGRWKGKPNRETPTAYLEQSPFQQQLLARMIIETVCSKHFADQYLRAFINQTGTRQLCDVCQESRKCADVAAIAQRIEQDLRREYEPLWQSDLPYNPDEDRFPFGPPIDTNELIESETSIDPYEIIEAICKEIETKEWARQDWILPQSDYMRYGWQSFSRIVKHRMRFVFFSEKNHRLFSDIDSDSLHPQEVLKEVGKLIKWLKITHEYPPGSLNLVRARQHMRNEAPKNADSLGAPPDKYAQANRMSPAGISMFYGAFDKETCLAEIVDYDWKASSVTYGSFTNRVALRLIDFSMAFKFPSLFNPGYNGNANYLREGIVFLNAFVQDLRKPISKKDVHIEYVPTQIVCEYLRYMYAGGQIDGLIYESAKHRGGRCVVLFVDNKESIDEGVPAGDIARRVTAPKLVLQAKSVTRVSFKRLWALHLAAEARALAEIDKQLSSFLPYPAAE</sequence>
<protein>
    <recommendedName>
        <fullName evidence="1">RES domain-containing protein</fullName>
    </recommendedName>
</protein>
<feature type="domain" description="RES" evidence="1">
    <location>
        <begin position="232"/>
        <end position="392"/>
    </location>
</feature>
<dbReference type="Proteomes" id="UP000305517">
    <property type="component" value="Unassembled WGS sequence"/>
</dbReference>
<dbReference type="AlphaFoldDB" id="A0A5R8WJG5"/>
<keyword evidence="3" id="KW-1185">Reference proteome</keyword>